<dbReference type="InterPro" id="IPR001610">
    <property type="entry name" value="PAC"/>
</dbReference>
<dbReference type="InterPro" id="IPR000014">
    <property type="entry name" value="PAS"/>
</dbReference>
<dbReference type="InterPro" id="IPR000700">
    <property type="entry name" value="PAS-assoc_C"/>
</dbReference>
<dbReference type="InterPro" id="IPR003594">
    <property type="entry name" value="HATPase_dom"/>
</dbReference>
<evidence type="ECO:0000256" key="3">
    <source>
        <dbReference type="ARBA" id="ARBA00022553"/>
    </source>
</evidence>
<dbReference type="SMART" id="SM00086">
    <property type="entry name" value="PAC"/>
    <property type="match status" value="1"/>
</dbReference>
<dbReference type="Pfam" id="PF02518">
    <property type="entry name" value="HATPase_c"/>
    <property type="match status" value="1"/>
</dbReference>
<dbReference type="Gene3D" id="3.30.565.10">
    <property type="entry name" value="Histidine kinase-like ATPase, C-terminal domain"/>
    <property type="match status" value="1"/>
</dbReference>
<keyword evidence="4" id="KW-0808">Transferase</keyword>
<dbReference type="PANTHER" id="PTHR43304:SF1">
    <property type="entry name" value="PAC DOMAIN-CONTAINING PROTEIN"/>
    <property type="match status" value="1"/>
</dbReference>
<keyword evidence="5" id="KW-0418">Kinase</keyword>
<evidence type="ECO:0000256" key="5">
    <source>
        <dbReference type="ARBA" id="ARBA00022777"/>
    </source>
</evidence>
<gene>
    <name evidence="9" type="ORF">SAMN05216480_11831</name>
</gene>
<proteinExistence type="predicted"/>
<dbReference type="SMART" id="SM00091">
    <property type="entry name" value="PAS"/>
    <property type="match status" value="1"/>
</dbReference>
<dbReference type="SMART" id="SM00387">
    <property type="entry name" value="HATPase_c"/>
    <property type="match status" value="1"/>
</dbReference>
<dbReference type="OrthoDB" id="5522855at2"/>
<dbReference type="GO" id="GO:0004673">
    <property type="term" value="F:protein histidine kinase activity"/>
    <property type="evidence" value="ECO:0007669"/>
    <property type="project" value="UniProtKB-EC"/>
</dbReference>
<evidence type="ECO:0000256" key="2">
    <source>
        <dbReference type="ARBA" id="ARBA00012438"/>
    </source>
</evidence>
<evidence type="ECO:0000259" key="6">
    <source>
        <dbReference type="PROSITE" id="PS50109"/>
    </source>
</evidence>
<name>A0A1I7IN26_9FLAO</name>
<dbReference type="PROSITE" id="PS50113">
    <property type="entry name" value="PAC"/>
    <property type="match status" value="1"/>
</dbReference>
<dbReference type="STRING" id="1224947.SAMN05216480_11831"/>
<dbReference type="InterPro" id="IPR005467">
    <property type="entry name" value="His_kinase_dom"/>
</dbReference>
<feature type="domain" description="PAS" evidence="7">
    <location>
        <begin position="133"/>
        <end position="189"/>
    </location>
</feature>
<dbReference type="EMBL" id="FPBK01000018">
    <property type="protein sequence ID" value="SFU74333.1"/>
    <property type="molecule type" value="Genomic_DNA"/>
</dbReference>
<dbReference type="InterPro" id="IPR052162">
    <property type="entry name" value="Sensor_kinase/Photoreceptor"/>
</dbReference>
<dbReference type="Pfam" id="PF08447">
    <property type="entry name" value="PAS_3"/>
    <property type="match status" value="1"/>
</dbReference>
<dbReference type="InterPro" id="IPR035965">
    <property type="entry name" value="PAS-like_dom_sf"/>
</dbReference>
<keyword evidence="3" id="KW-0597">Phosphoprotein</keyword>
<dbReference type="InterPro" id="IPR004358">
    <property type="entry name" value="Sig_transdc_His_kin-like_C"/>
</dbReference>
<dbReference type="NCBIfam" id="TIGR00229">
    <property type="entry name" value="sensory_box"/>
    <property type="match status" value="1"/>
</dbReference>
<accession>A0A1I7IN26</accession>
<protein>
    <recommendedName>
        <fullName evidence="2">histidine kinase</fullName>
        <ecNumber evidence="2">2.7.13.3</ecNumber>
    </recommendedName>
</protein>
<dbReference type="Pfam" id="PF13426">
    <property type="entry name" value="PAS_9"/>
    <property type="match status" value="1"/>
</dbReference>
<evidence type="ECO:0000256" key="4">
    <source>
        <dbReference type="ARBA" id="ARBA00022679"/>
    </source>
</evidence>
<organism evidence="9 10">
    <name type="scientific">Pustulibacterium marinum</name>
    <dbReference type="NCBI Taxonomy" id="1224947"/>
    <lineage>
        <taxon>Bacteria</taxon>
        <taxon>Pseudomonadati</taxon>
        <taxon>Bacteroidota</taxon>
        <taxon>Flavobacteriia</taxon>
        <taxon>Flavobacteriales</taxon>
        <taxon>Flavobacteriaceae</taxon>
        <taxon>Pustulibacterium</taxon>
    </lineage>
</organism>
<dbReference type="PANTHER" id="PTHR43304">
    <property type="entry name" value="PHYTOCHROME-LIKE PROTEIN CPH1"/>
    <property type="match status" value="1"/>
</dbReference>
<dbReference type="AlphaFoldDB" id="A0A1I7IN26"/>
<dbReference type="CDD" id="cd00130">
    <property type="entry name" value="PAS"/>
    <property type="match status" value="1"/>
</dbReference>
<feature type="domain" description="Histidine kinase" evidence="6">
    <location>
        <begin position="276"/>
        <end position="488"/>
    </location>
</feature>
<dbReference type="InterPro" id="IPR013655">
    <property type="entry name" value="PAS_fold_3"/>
</dbReference>
<sequence>MTKHYYADILARTSEVAKMGSWEVDLQEETIYWSEITKMIHGVPLEFECDFEQAIGFYKDADSYNTITTAFQNAVEKHKEYDVKVLITTLQGQEKWVRAIGIPVVENGICIRVYGLFQDIDLETREHQKYVEELSKFQEIFKNSFVGLALVNIKGEFTEVNDNFCQMLGYSKPEFLQRSFKDITHPEDQPQALLHFKELKEGADHISTEKRYVTRNNATIWAQIFVSPVKDEKGNTLHYIAQVINIDQRKKAEIKSKELQSVTEEQNKRLLNFAHIVSHNLRSHSGNINMLLDIVYNSIPDFATNEAGKHLVTAAENLTETIHHLNEVVAVQAQSHNLKRLNLVNYVGNTLKVLAGEIIDSKCVIFNNVDENIFINFVPAYLESILLNILSNAIKYKAPNRIPEIHITTSDTQEYISIAIADNGRGIDLNRYGQKLFGMYKTFHEHKEARGIGLFITKNQMESLQGKIEVASIVDKGSTFTLSFKKSS</sequence>
<dbReference type="Gene3D" id="3.30.450.20">
    <property type="entry name" value="PAS domain"/>
    <property type="match status" value="2"/>
</dbReference>
<evidence type="ECO:0000259" key="8">
    <source>
        <dbReference type="PROSITE" id="PS50113"/>
    </source>
</evidence>
<dbReference type="SUPFAM" id="SSF55874">
    <property type="entry name" value="ATPase domain of HSP90 chaperone/DNA topoisomerase II/histidine kinase"/>
    <property type="match status" value="1"/>
</dbReference>
<dbReference type="PROSITE" id="PS50109">
    <property type="entry name" value="HIS_KIN"/>
    <property type="match status" value="1"/>
</dbReference>
<reference evidence="9 10" key="1">
    <citation type="submission" date="2016-10" db="EMBL/GenBank/DDBJ databases">
        <authorList>
            <person name="de Groot N.N."/>
        </authorList>
    </citation>
    <scope>NUCLEOTIDE SEQUENCE [LARGE SCALE GENOMIC DNA]</scope>
    <source>
        <strain evidence="9 10">CGMCC 1.12333</strain>
    </source>
</reference>
<dbReference type="EC" id="2.7.13.3" evidence="2"/>
<feature type="domain" description="PAC" evidence="8">
    <location>
        <begin position="206"/>
        <end position="258"/>
    </location>
</feature>
<comment type="catalytic activity">
    <reaction evidence="1">
        <text>ATP + protein L-histidine = ADP + protein N-phospho-L-histidine.</text>
        <dbReference type="EC" id="2.7.13.3"/>
    </reaction>
</comment>
<keyword evidence="10" id="KW-1185">Reference proteome</keyword>
<evidence type="ECO:0000313" key="9">
    <source>
        <dbReference type="EMBL" id="SFU74333.1"/>
    </source>
</evidence>
<evidence type="ECO:0000259" key="7">
    <source>
        <dbReference type="PROSITE" id="PS50112"/>
    </source>
</evidence>
<dbReference type="SUPFAM" id="SSF55785">
    <property type="entry name" value="PYP-like sensor domain (PAS domain)"/>
    <property type="match status" value="2"/>
</dbReference>
<dbReference type="PROSITE" id="PS50112">
    <property type="entry name" value="PAS"/>
    <property type="match status" value="1"/>
</dbReference>
<dbReference type="InterPro" id="IPR036890">
    <property type="entry name" value="HATPase_C_sf"/>
</dbReference>
<evidence type="ECO:0000256" key="1">
    <source>
        <dbReference type="ARBA" id="ARBA00000085"/>
    </source>
</evidence>
<dbReference type="PRINTS" id="PR00344">
    <property type="entry name" value="BCTRLSENSOR"/>
</dbReference>
<evidence type="ECO:0000313" key="10">
    <source>
        <dbReference type="Proteomes" id="UP000199138"/>
    </source>
</evidence>
<dbReference type="RefSeq" id="WP_093026347.1">
    <property type="nucleotide sequence ID" value="NZ_FPBK01000018.1"/>
</dbReference>
<dbReference type="Proteomes" id="UP000199138">
    <property type="component" value="Unassembled WGS sequence"/>
</dbReference>